<dbReference type="KEGG" id="ful:C4N20_04565"/>
<accession>A0AAX2JDX2</accession>
<dbReference type="AlphaFoldDB" id="A0AAX2JDX2"/>
<evidence type="ECO:0000313" key="1">
    <source>
        <dbReference type="EMBL" id="SQJ13098.1"/>
    </source>
</evidence>
<organism evidence="1 2">
    <name type="scientific">Fusobacterium ulcerans</name>
    <dbReference type="NCBI Taxonomy" id="861"/>
    <lineage>
        <taxon>Bacteria</taxon>
        <taxon>Fusobacteriati</taxon>
        <taxon>Fusobacteriota</taxon>
        <taxon>Fusobacteriia</taxon>
        <taxon>Fusobacteriales</taxon>
        <taxon>Fusobacteriaceae</taxon>
        <taxon>Fusobacterium</taxon>
    </lineage>
</organism>
<proteinExistence type="predicted"/>
<sequence>MKKILFLALFFAVVSLSFSKELFLKKIELEKIKSILVNDGFVFNDENTYYFFEKRNGKLSEKIDILLKDKETPYGIGIIVSCYKLETNQVELKKRLISLVEELNEGIIDKDLKDKIMDSLNKIPEAPAQDELDIIPYMKKTNSVYKNGDYYIITASRESEKNIKIIFEPYSDK</sequence>
<name>A0AAX2JDX2_9FUSO</name>
<reference evidence="1 2" key="1">
    <citation type="submission" date="2018-06" db="EMBL/GenBank/DDBJ databases">
        <authorList>
            <consortium name="Pathogen Informatics"/>
            <person name="Doyle S."/>
        </authorList>
    </citation>
    <scope>NUCLEOTIDE SEQUENCE [LARGE SCALE GENOMIC DNA]</scope>
    <source>
        <strain evidence="1 2">NCTC12112</strain>
    </source>
</reference>
<dbReference type="Proteomes" id="UP000249008">
    <property type="component" value="Chromosome 1"/>
</dbReference>
<dbReference type="GeneID" id="78454071"/>
<dbReference type="RefSeq" id="WP_005980426.1">
    <property type="nucleotide sequence ID" value="NZ_BAABXY010000001.1"/>
</dbReference>
<dbReference type="EMBL" id="LS483487">
    <property type="protein sequence ID" value="SQJ13098.1"/>
    <property type="molecule type" value="Genomic_DNA"/>
</dbReference>
<gene>
    <name evidence="1" type="ORF">NCTC12112_02800</name>
</gene>
<evidence type="ECO:0000313" key="2">
    <source>
        <dbReference type="Proteomes" id="UP000249008"/>
    </source>
</evidence>
<protein>
    <submittedName>
        <fullName evidence="1">Uncharacterized protein</fullName>
    </submittedName>
</protein>